<keyword evidence="8 11" id="KW-1133">Transmembrane helix</keyword>
<dbReference type="AlphaFoldDB" id="A0A7Z0D121"/>
<evidence type="ECO:0000256" key="3">
    <source>
        <dbReference type="ARBA" id="ARBA00012438"/>
    </source>
</evidence>
<dbReference type="InterPro" id="IPR036890">
    <property type="entry name" value="HATPase_C_sf"/>
</dbReference>
<proteinExistence type="predicted"/>
<dbReference type="PANTHER" id="PTHR45436:SF5">
    <property type="entry name" value="SENSOR HISTIDINE KINASE TRCS"/>
    <property type="match status" value="1"/>
</dbReference>
<evidence type="ECO:0000256" key="5">
    <source>
        <dbReference type="ARBA" id="ARBA00022679"/>
    </source>
</evidence>
<accession>A0A7Z0D121</accession>
<feature type="transmembrane region" description="Helical" evidence="11">
    <location>
        <begin position="12"/>
        <end position="36"/>
    </location>
</feature>
<dbReference type="SMART" id="SM00388">
    <property type="entry name" value="HisKA"/>
    <property type="match status" value="1"/>
</dbReference>
<evidence type="ECO:0000259" key="12">
    <source>
        <dbReference type="PROSITE" id="PS50109"/>
    </source>
</evidence>
<keyword evidence="6 11" id="KW-0812">Transmembrane</keyword>
<keyword evidence="7 14" id="KW-0418">Kinase</keyword>
<evidence type="ECO:0000256" key="7">
    <source>
        <dbReference type="ARBA" id="ARBA00022777"/>
    </source>
</evidence>
<keyword evidence="15" id="KW-1185">Reference proteome</keyword>
<dbReference type="Gene3D" id="3.30.565.10">
    <property type="entry name" value="Histidine kinase-like ATPase, C-terminal domain"/>
    <property type="match status" value="1"/>
</dbReference>
<dbReference type="PROSITE" id="PS50109">
    <property type="entry name" value="HIS_KIN"/>
    <property type="match status" value="1"/>
</dbReference>
<dbReference type="InterPro" id="IPR003660">
    <property type="entry name" value="HAMP_dom"/>
</dbReference>
<evidence type="ECO:0000256" key="4">
    <source>
        <dbReference type="ARBA" id="ARBA00022553"/>
    </source>
</evidence>
<dbReference type="Gene3D" id="6.10.340.10">
    <property type="match status" value="1"/>
</dbReference>
<dbReference type="PRINTS" id="PR00344">
    <property type="entry name" value="BCTRLSENSOR"/>
</dbReference>
<dbReference type="InterPro" id="IPR003594">
    <property type="entry name" value="HATPase_dom"/>
</dbReference>
<reference evidence="14 15" key="1">
    <citation type="submission" date="2020-07" db="EMBL/GenBank/DDBJ databases">
        <title>Sequencing the genomes of 1000 actinobacteria strains.</title>
        <authorList>
            <person name="Klenk H.-P."/>
        </authorList>
    </citation>
    <scope>NUCLEOTIDE SEQUENCE [LARGE SCALE GENOMIC DNA]</scope>
    <source>
        <strain evidence="14 15">DSM 26341</strain>
    </source>
</reference>
<dbReference type="CDD" id="cd00082">
    <property type="entry name" value="HisKA"/>
    <property type="match status" value="1"/>
</dbReference>
<evidence type="ECO:0000259" key="13">
    <source>
        <dbReference type="PROSITE" id="PS50885"/>
    </source>
</evidence>
<evidence type="ECO:0000313" key="15">
    <source>
        <dbReference type="Proteomes" id="UP000539111"/>
    </source>
</evidence>
<dbReference type="InterPro" id="IPR004358">
    <property type="entry name" value="Sig_transdc_His_kin-like_C"/>
</dbReference>
<feature type="domain" description="HAMP" evidence="13">
    <location>
        <begin position="153"/>
        <end position="208"/>
    </location>
</feature>
<dbReference type="RefSeq" id="WP_179425393.1">
    <property type="nucleotide sequence ID" value="NZ_JACBZP010000001.1"/>
</dbReference>
<comment type="subcellular location">
    <subcellularLocation>
        <location evidence="2">Cell membrane</location>
    </subcellularLocation>
</comment>
<sequence length="421" mass="44481">MAARVRTGLRVRIAVTIAVIVLAAVVVLGAAVHYLVVANRVSDARAAAAGRIEAAVEIYQSTGLLSFDAKADDGALPDELRAAVRRDGAHGTLVRGQRVRTVWAAGRAGDTVLSTKRTFKAVDGDVRAVDRALIVAGGITVLLAMLVGALSANQLARRLRVAARTARGMAAGGDPISLRRVVGRRRDEVGDLADAVDTLADRLASRLNAEQRFSADVAHDLRTPVTGLMTAAALLDDSRPAQLVRDRSEALRRLVEDLLEVSRLDRGAEKAEFEQIELGETVEHIVARGEASGEYPDGAVTVGADDSGTVFTDPRRLERIVSNLIRNAVLHGRSPVEVAVRNRTVVVRDHGPGFDETILSEGPRRFRSARHGGADGNGLGLVIAAGQAEVLGASLSFSNHPDGGARIALLLPDDGAEPANR</sequence>
<dbReference type="SUPFAM" id="SSF55874">
    <property type="entry name" value="ATPase domain of HSP90 chaperone/DNA topoisomerase II/histidine kinase"/>
    <property type="match status" value="1"/>
</dbReference>
<dbReference type="EMBL" id="JACBZP010000001">
    <property type="protein sequence ID" value="NYI66203.1"/>
    <property type="molecule type" value="Genomic_DNA"/>
</dbReference>
<evidence type="ECO:0000256" key="11">
    <source>
        <dbReference type="SAM" id="Phobius"/>
    </source>
</evidence>
<dbReference type="GO" id="GO:0005886">
    <property type="term" value="C:plasma membrane"/>
    <property type="evidence" value="ECO:0007669"/>
    <property type="project" value="UniProtKB-SubCell"/>
</dbReference>
<feature type="transmembrane region" description="Helical" evidence="11">
    <location>
        <begin position="132"/>
        <end position="150"/>
    </location>
</feature>
<keyword evidence="9" id="KW-0902">Two-component regulatory system</keyword>
<dbReference type="PANTHER" id="PTHR45436">
    <property type="entry name" value="SENSOR HISTIDINE KINASE YKOH"/>
    <property type="match status" value="1"/>
</dbReference>
<dbReference type="SMART" id="SM00387">
    <property type="entry name" value="HATPase_c"/>
    <property type="match status" value="1"/>
</dbReference>
<comment type="catalytic activity">
    <reaction evidence="1">
        <text>ATP + protein L-histidine = ADP + protein N-phospho-L-histidine.</text>
        <dbReference type="EC" id="2.7.13.3"/>
    </reaction>
</comment>
<evidence type="ECO:0000256" key="2">
    <source>
        <dbReference type="ARBA" id="ARBA00004236"/>
    </source>
</evidence>
<feature type="domain" description="Histidine kinase" evidence="12">
    <location>
        <begin position="216"/>
        <end position="415"/>
    </location>
</feature>
<dbReference type="InterPro" id="IPR005467">
    <property type="entry name" value="His_kinase_dom"/>
</dbReference>
<dbReference type="Proteomes" id="UP000539111">
    <property type="component" value="Unassembled WGS sequence"/>
</dbReference>
<dbReference type="GO" id="GO:0000155">
    <property type="term" value="F:phosphorelay sensor kinase activity"/>
    <property type="evidence" value="ECO:0007669"/>
    <property type="project" value="InterPro"/>
</dbReference>
<evidence type="ECO:0000256" key="6">
    <source>
        <dbReference type="ARBA" id="ARBA00022692"/>
    </source>
</evidence>
<dbReference type="PROSITE" id="PS50885">
    <property type="entry name" value="HAMP"/>
    <property type="match status" value="1"/>
</dbReference>
<protein>
    <recommendedName>
        <fullName evidence="3">histidine kinase</fullName>
        <ecNumber evidence="3">2.7.13.3</ecNumber>
    </recommendedName>
</protein>
<dbReference type="Pfam" id="PF02518">
    <property type="entry name" value="HATPase_c"/>
    <property type="match status" value="1"/>
</dbReference>
<evidence type="ECO:0000256" key="10">
    <source>
        <dbReference type="ARBA" id="ARBA00023136"/>
    </source>
</evidence>
<keyword evidence="5" id="KW-0808">Transferase</keyword>
<gene>
    <name evidence="14" type="ORF">BJY26_000509</name>
</gene>
<keyword evidence="10 11" id="KW-0472">Membrane</keyword>
<evidence type="ECO:0000256" key="1">
    <source>
        <dbReference type="ARBA" id="ARBA00000085"/>
    </source>
</evidence>
<dbReference type="InterPro" id="IPR003661">
    <property type="entry name" value="HisK_dim/P_dom"/>
</dbReference>
<dbReference type="InterPro" id="IPR050428">
    <property type="entry name" value="TCS_sensor_his_kinase"/>
</dbReference>
<evidence type="ECO:0000256" key="8">
    <source>
        <dbReference type="ARBA" id="ARBA00022989"/>
    </source>
</evidence>
<dbReference type="Gene3D" id="1.10.287.130">
    <property type="match status" value="1"/>
</dbReference>
<dbReference type="SUPFAM" id="SSF47384">
    <property type="entry name" value="Homodimeric domain of signal transducing histidine kinase"/>
    <property type="match status" value="1"/>
</dbReference>
<dbReference type="EC" id="2.7.13.3" evidence="3"/>
<name>A0A7Z0D121_9MICO</name>
<evidence type="ECO:0000313" key="14">
    <source>
        <dbReference type="EMBL" id="NYI66203.1"/>
    </source>
</evidence>
<keyword evidence="4" id="KW-0597">Phosphoprotein</keyword>
<dbReference type="Pfam" id="PF00512">
    <property type="entry name" value="HisKA"/>
    <property type="match status" value="1"/>
</dbReference>
<dbReference type="InterPro" id="IPR036097">
    <property type="entry name" value="HisK_dim/P_sf"/>
</dbReference>
<comment type="caution">
    <text evidence="14">The sequence shown here is derived from an EMBL/GenBank/DDBJ whole genome shotgun (WGS) entry which is preliminary data.</text>
</comment>
<evidence type="ECO:0000256" key="9">
    <source>
        <dbReference type="ARBA" id="ARBA00023012"/>
    </source>
</evidence>
<organism evidence="14 15">
    <name type="scientific">Spelaeicoccus albus</name>
    <dbReference type="NCBI Taxonomy" id="1280376"/>
    <lineage>
        <taxon>Bacteria</taxon>
        <taxon>Bacillati</taxon>
        <taxon>Actinomycetota</taxon>
        <taxon>Actinomycetes</taxon>
        <taxon>Micrococcales</taxon>
        <taxon>Brevibacteriaceae</taxon>
        <taxon>Spelaeicoccus</taxon>
    </lineage>
</organism>